<evidence type="ECO:0000256" key="4">
    <source>
        <dbReference type="ARBA" id="ARBA00022692"/>
    </source>
</evidence>
<gene>
    <name evidence="15" type="ORF">PQ455_01710</name>
</gene>
<evidence type="ECO:0000256" key="10">
    <source>
        <dbReference type="PROSITE-ProRule" id="PRU01360"/>
    </source>
</evidence>
<keyword evidence="3 10" id="KW-1134">Transmembrane beta strand</keyword>
<evidence type="ECO:0000256" key="5">
    <source>
        <dbReference type="ARBA" id="ARBA00022729"/>
    </source>
</evidence>
<dbReference type="InterPro" id="IPR000531">
    <property type="entry name" value="Beta-barrel_TonB"/>
</dbReference>
<dbReference type="InterPro" id="IPR012910">
    <property type="entry name" value="Plug_dom"/>
</dbReference>
<evidence type="ECO:0000313" key="16">
    <source>
        <dbReference type="Proteomes" id="UP001220395"/>
    </source>
</evidence>
<dbReference type="RefSeq" id="WP_273688650.1">
    <property type="nucleotide sequence ID" value="NZ_CP117411.1"/>
</dbReference>
<evidence type="ECO:0000256" key="6">
    <source>
        <dbReference type="ARBA" id="ARBA00023077"/>
    </source>
</evidence>
<reference evidence="15 16" key="1">
    <citation type="submission" date="2023-02" db="EMBL/GenBank/DDBJ databases">
        <title>Genome sequence of Sphingomonas naphthae.</title>
        <authorList>
            <person name="Kim S."/>
            <person name="Heo J."/>
            <person name="Kwon S.-W."/>
        </authorList>
    </citation>
    <scope>NUCLEOTIDE SEQUENCE [LARGE SCALE GENOMIC DNA]</scope>
    <source>
        <strain evidence="15 16">KACC 18716</strain>
    </source>
</reference>
<dbReference type="Proteomes" id="UP001220395">
    <property type="component" value="Chromosome"/>
</dbReference>
<dbReference type="InterPro" id="IPR039426">
    <property type="entry name" value="TonB-dep_rcpt-like"/>
</dbReference>
<dbReference type="CDD" id="cd01347">
    <property type="entry name" value="ligand_gated_channel"/>
    <property type="match status" value="1"/>
</dbReference>
<evidence type="ECO:0000256" key="11">
    <source>
        <dbReference type="RuleBase" id="RU003357"/>
    </source>
</evidence>
<keyword evidence="5 12" id="KW-0732">Signal</keyword>
<evidence type="ECO:0000259" key="14">
    <source>
        <dbReference type="Pfam" id="PF07715"/>
    </source>
</evidence>
<dbReference type="EMBL" id="CP117411">
    <property type="protein sequence ID" value="WCT73976.1"/>
    <property type="molecule type" value="Genomic_DNA"/>
</dbReference>
<dbReference type="Pfam" id="PF07715">
    <property type="entry name" value="Plug"/>
    <property type="match status" value="1"/>
</dbReference>
<organism evidence="15 16">
    <name type="scientific">Sphingomonas naphthae</name>
    <dbReference type="NCBI Taxonomy" id="1813468"/>
    <lineage>
        <taxon>Bacteria</taxon>
        <taxon>Pseudomonadati</taxon>
        <taxon>Pseudomonadota</taxon>
        <taxon>Alphaproteobacteria</taxon>
        <taxon>Sphingomonadales</taxon>
        <taxon>Sphingomonadaceae</taxon>
        <taxon>Sphingomonas</taxon>
    </lineage>
</organism>
<comment type="subcellular location">
    <subcellularLocation>
        <location evidence="1 10">Cell outer membrane</location>
        <topology evidence="1 10">Multi-pass membrane protein</topology>
    </subcellularLocation>
</comment>
<evidence type="ECO:0000259" key="13">
    <source>
        <dbReference type="Pfam" id="PF00593"/>
    </source>
</evidence>
<keyword evidence="16" id="KW-1185">Reference proteome</keyword>
<evidence type="ECO:0000256" key="8">
    <source>
        <dbReference type="ARBA" id="ARBA00023170"/>
    </source>
</evidence>
<keyword evidence="2 10" id="KW-0813">Transport</keyword>
<keyword evidence="6 11" id="KW-0798">TonB box</keyword>
<proteinExistence type="inferred from homology"/>
<keyword evidence="4 10" id="KW-0812">Transmembrane</keyword>
<dbReference type="InterPro" id="IPR037066">
    <property type="entry name" value="Plug_dom_sf"/>
</dbReference>
<sequence>MHLRSLILASSALIAATTAHAQTADTAPPADDKAFGLGQIIVTAPKPATGPAIGGATLSSEAIYTFNRSTLDEAAQLMPGVSASNTGGSRNERLIYVRGFDRFQVPVSIDGIRVYLPADNRLDYGRFLTPDIAELQVAKGYVSVLDGPGAMGGAVNLVTRKPTKAIEAEVRGTLSVDRDVDYAGYNVFGLLGTRHDTWYAQGSYTRSYTRHWDLPGGYSPIAGSAEDGGERDFSRSRDWRVNGKVGFTPNATDEYAISYTKQEGAKNAPLHVTDTLASQRFWTWPYWNLDSLYFLSTTALGDTATLKTRAYRNQFHNLLSSFDNRNQNSQTLGRAFNSYYQDRAWGGSAELAVNLLPTDTLTIAGHFRRDRHVEFQQSFPAGTTEPEQTNLEDTWSVAAENRLALSPALTLTTGVSVDWRDLKRAEEFGTPPGGGAARVFSYPIRNSKALNGQGKLVWAPDADTSLHASLSSRARFPTIFERFSSRFGGAISSPDLKSERAVNYELGGSRRFGPVTAEGAAFYSHLTNVIVAFPFIYVTCTAANVCTNNAVTQSRNLGKGEYYGGELSLTADLGPNLKLGGNYTWTHRDLNDPTNAAFQPTGVPTHKAFVWADWAPVSRVHIVPNLDIASDRWTVNTAGTRYYRTGSYVQANLRVDVTVIEGVEIGVGGRNLFDDSYQLADGFPEPGRSFFASVRARY</sequence>
<evidence type="ECO:0000256" key="1">
    <source>
        <dbReference type="ARBA" id="ARBA00004571"/>
    </source>
</evidence>
<dbReference type="Gene3D" id="2.170.130.10">
    <property type="entry name" value="TonB-dependent receptor, plug domain"/>
    <property type="match status" value="1"/>
</dbReference>
<comment type="similarity">
    <text evidence="10 11">Belongs to the TonB-dependent receptor family.</text>
</comment>
<keyword evidence="9 10" id="KW-0998">Cell outer membrane</keyword>
<feature type="signal peptide" evidence="12">
    <location>
        <begin position="1"/>
        <end position="21"/>
    </location>
</feature>
<dbReference type="PROSITE" id="PS52016">
    <property type="entry name" value="TONB_DEPENDENT_REC_3"/>
    <property type="match status" value="1"/>
</dbReference>
<dbReference type="Pfam" id="PF00593">
    <property type="entry name" value="TonB_dep_Rec_b-barrel"/>
    <property type="match status" value="1"/>
</dbReference>
<evidence type="ECO:0000313" key="15">
    <source>
        <dbReference type="EMBL" id="WCT73976.1"/>
    </source>
</evidence>
<evidence type="ECO:0000256" key="12">
    <source>
        <dbReference type="SAM" id="SignalP"/>
    </source>
</evidence>
<name>A0ABY7TMI7_9SPHN</name>
<dbReference type="Gene3D" id="2.40.170.20">
    <property type="entry name" value="TonB-dependent receptor, beta-barrel domain"/>
    <property type="match status" value="1"/>
</dbReference>
<keyword evidence="8 15" id="KW-0675">Receptor</keyword>
<feature type="chain" id="PRO_5047509637" evidence="12">
    <location>
        <begin position="22"/>
        <end position="698"/>
    </location>
</feature>
<dbReference type="PANTHER" id="PTHR30069">
    <property type="entry name" value="TONB-DEPENDENT OUTER MEMBRANE RECEPTOR"/>
    <property type="match status" value="1"/>
</dbReference>
<feature type="domain" description="TonB-dependent receptor plug" evidence="14">
    <location>
        <begin position="58"/>
        <end position="154"/>
    </location>
</feature>
<keyword evidence="7 10" id="KW-0472">Membrane</keyword>
<evidence type="ECO:0000256" key="3">
    <source>
        <dbReference type="ARBA" id="ARBA00022452"/>
    </source>
</evidence>
<evidence type="ECO:0000256" key="2">
    <source>
        <dbReference type="ARBA" id="ARBA00022448"/>
    </source>
</evidence>
<dbReference type="PANTHER" id="PTHR30069:SF29">
    <property type="entry name" value="HEMOGLOBIN AND HEMOGLOBIN-HAPTOGLOBIN-BINDING PROTEIN 1-RELATED"/>
    <property type="match status" value="1"/>
</dbReference>
<dbReference type="SUPFAM" id="SSF56935">
    <property type="entry name" value="Porins"/>
    <property type="match status" value="1"/>
</dbReference>
<accession>A0ABY7TMI7</accession>
<evidence type="ECO:0000256" key="9">
    <source>
        <dbReference type="ARBA" id="ARBA00023237"/>
    </source>
</evidence>
<protein>
    <submittedName>
        <fullName evidence="15">TonB-dependent receptor</fullName>
    </submittedName>
</protein>
<dbReference type="InterPro" id="IPR036942">
    <property type="entry name" value="Beta-barrel_TonB_sf"/>
</dbReference>
<evidence type="ECO:0000256" key="7">
    <source>
        <dbReference type="ARBA" id="ARBA00023136"/>
    </source>
</evidence>
<feature type="domain" description="TonB-dependent receptor-like beta-barrel" evidence="13">
    <location>
        <begin position="234"/>
        <end position="672"/>
    </location>
</feature>